<feature type="compositionally biased region" description="Basic and acidic residues" evidence="6">
    <location>
        <begin position="20"/>
        <end position="33"/>
    </location>
</feature>
<sequence length="632" mass="60915">MTNRPRRSRPNKTRGQTIDLKAEKKATVSEGEKTTTAQAAKTDRPASGRAPAAGSVGGAAAIAPAGAGSVAPAKADLTTPARASASGGGTKPAPSATAASAAASRVSMASAPSKAGVASSLANPDKGRIGGAAPLAGPSRTAAASISPAGAASSAAASPVGAPAKSEARSSSARAADATPSPTPTPATASSAAAGGKACSSASSVASGSTAGKTSSTSTGTTMPGSPPPPNRSGGVGMGGVLGAAVLGAVLALGGAWILTANGLLGGAATNAPATADNDYATASSVDDVQAEIAKLRDELSASAGNGGGTVDLAPIEERIAALESTTADIAAIKQTADTASETATASQQAVAGIKATSDKASADAGNAVQQASAASQAAEASRQAASGAVETANTAQSTAQSALDKANSAASAASAANEAASSANSKVDNAMSDLQERIAAIEAANKRAEIALAAANLKSSIDTGGPFARQLETYAETAGSTEATGSLRTFAADGVPTERQLAAQWPDVETKIAAALSPPQTNAPVGDQVLAGLRSLVQVRASKTPPPSDTSDSAILARLDAAIDSGDLKGFSSEWETLPDDAKSVSADFADKVKARMTAQGIVASTLEGALTGSQPASSDTPAAAEPDNQG</sequence>
<protein>
    <submittedName>
        <fullName evidence="8">Uncharacterized protein</fullName>
    </submittedName>
</protein>
<feature type="region of interest" description="Disordered" evidence="6">
    <location>
        <begin position="78"/>
        <end position="236"/>
    </location>
</feature>
<name>A0ABS4BDJ6_9HYPH</name>
<proteinExistence type="predicted"/>
<feature type="region of interest" description="Disordered" evidence="6">
    <location>
        <begin position="609"/>
        <end position="632"/>
    </location>
</feature>
<evidence type="ECO:0000313" key="8">
    <source>
        <dbReference type="EMBL" id="MBP0614819.1"/>
    </source>
</evidence>
<keyword evidence="9" id="KW-1185">Reference proteome</keyword>
<keyword evidence="3 7" id="KW-1133">Transmembrane helix</keyword>
<feature type="transmembrane region" description="Helical" evidence="7">
    <location>
        <begin position="236"/>
        <end position="259"/>
    </location>
</feature>
<evidence type="ECO:0000256" key="2">
    <source>
        <dbReference type="ARBA" id="ARBA00022692"/>
    </source>
</evidence>
<organism evidence="8 9">
    <name type="scientific">Jiella mangrovi</name>
    <dbReference type="NCBI Taxonomy" id="2821407"/>
    <lineage>
        <taxon>Bacteria</taxon>
        <taxon>Pseudomonadati</taxon>
        <taxon>Pseudomonadota</taxon>
        <taxon>Alphaproteobacteria</taxon>
        <taxon>Hyphomicrobiales</taxon>
        <taxon>Aurantimonadaceae</taxon>
        <taxon>Jiella</taxon>
    </lineage>
</organism>
<dbReference type="Proteomes" id="UP000678276">
    <property type="component" value="Unassembled WGS sequence"/>
</dbReference>
<evidence type="ECO:0000256" key="6">
    <source>
        <dbReference type="SAM" id="MobiDB-lite"/>
    </source>
</evidence>
<comment type="caution">
    <text evidence="8">The sequence shown here is derived from an EMBL/GenBank/DDBJ whole genome shotgun (WGS) entry which is preliminary data.</text>
</comment>
<dbReference type="Pfam" id="PF09731">
    <property type="entry name" value="Mitofilin"/>
    <property type="match status" value="1"/>
</dbReference>
<feature type="compositionally biased region" description="Low complexity" evidence="6">
    <location>
        <begin position="142"/>
        <end position="224"/>
    </location>
</feature>
<evidence type="ECO:0000256" key="1">
    <source>
        <dbReference type="ARBA" id="ARBA00004370"/>
    </source>
</evidence>
<evidence type="ECO:0000256" key="3">
    <source>
        <dbReference type="ARBA" id="ARBA00022989"/>
    </source>
</evidence>
<evidence type="ECO:0000256" key="4">
    <source>
        <dbReference type="ARBA" id="ARBA00023136"/>
    </source>
</evidence>
<feature type="compositionally biased region" description="Polar residues" evidence="6">
    <location>
        <begin position="613"/>
        <end position="622"/>
    </location>
</feature>
<comment type="subcellular location">
    <subcellularLocation>
        <location evidence="1">Membrane</location>
    </subcellularLocation>
</comment>
<gene>
    <name evidence="8" type="ORF">J6595_04415</name>
</gene>
<reference evidence="8 9" key="1">
    <citation type="submission" date="2021-04" db="EMBL/GenBank/DDBJ databases">
        <title>Whole genome sequence of Jiella sp. KSK16Y-1.</title>
        <authorList>
            <person name="Tuo L."/>
        </authorList>
    </citation>
    <scope>NUCLEOTIDE SEQUENCE [LARGE SCALE GENOMIC DNA]</scope>
    <source>
        <strain evidence="8 9">KSK16Y-1</strain>
    </source>
</reference>
<evidence type="ECO:0000256" key="7">
    <source>
        <dbReference type="SAM" id="Phobius"/>
    </source>
</evidence>
<dbReference type="InterPro" id="IPR019133">
    <property type="entry name" value="MIC60"/>
</dbReference>
<feature type="compositionally biased region" description="Basic residues" evidence="6">
    <location>
        <begin position="1"/>
        <end position="12"/>
    </location>
</feature>
<evidence type="ECO:0000313" key="9">
    <source>
        <dbReference type="Proteomes" id="UP000678276"/>
    </source>
</evidence>
<evidence type="ECO:0000256" key="5">
    <source>
        <dbReference type="SAM" id="Coils"/>
    </source>
</evidence>
<feature type="compositionally biased region" description="Low complexity" evidence="6">
    <location>
        <begin position="47"/>
        <end position="57"/>
    </location>
</feature>
<keyword evidence="2 7" id="KW-0812">Transmembrane</keyword>
<feature type="compositionally biased region" description="Low complexity" evidence="6">
    <location>
        <begin position="92"/>
        <end position="113"/>
    </location>
</feature>
<feature type="coiled-coil region" evidence="5">
    <location>
        <begin position="425"/>
        <end position="459"/>
    </location>
</feature>
<feature type="region of interest" description="Disordered" evidence="6">
    <location>
        <begin position="1"/>
        <end position="57"/>
    </location>
</feature>
<keyword evidence="4 7" id="KW-0472">Membrane</keyword>
<accession>A0ABS4BDJ6</accession>
<keyword evidence="5" id="KW-0175">Coiled coil</keyword>
<dbReference type="EMBL" id="JAGJCF010000002">
    <property type="protein sequence ID" value="MBP0614819.1"/>
    <property type="molecule type" value="Genomic_DNA"/>
</dbReference>